<dbReference type="InterPro" id="IPR022263">
    <property type="entry name" value="KxYKxGKxW"/>
</dbReference>
<dbReference type="Pfam" id="PF02324">
    <property type="entry name" value="Glyco_hydro_70"/>
    <property type="match status" value="1"/>
</dbReference>
<dbReference type="NCBIfam" id="TIGR04035">
    <property type="entry name" value="glucan_65_rpt"/>
    <property type="match status" value="4"/>
</dbReference>
<dbReference type="EC" id="2.4.1.5" evidence="4"/>
<keyword evidence="8" id="KW-0677">Repeat</keyword>
<dbReference type="SUPFAM" id="SSF69360">
    <property type="entry name" value="Cell wall binding repeat"/>
    <property type="match status" value="4"/>
</dbReference>
<dbReference type="InterPro" id="IPR003318">
    <property type="entry name" value="Glyco_hydro70cat"/>
</dbReference>
<keyword evidence="7 13" id="KW-0732">Signal</keyword>
<evidence type="ECO:0000256" key="7">
    <source>
        <dbReference type="ARBA" id="ARBA00022729"/>
    </source>
</evidence>
<dbReference type="EMBL" id="JBHSAC010000001">
    <property type="protein sequence ID" value="MFC3931264.1"/>
    <property type="molecule type" value="Genomic_DNA"/>
</dbReference>
<dbReference type="Proteomes" id="UP001595901">
    <property type="component" value="Unassembled WGS sequence"/>
</dbReference>
<dbReference type="SUPFAM" id="SSF51445">
    <property type="entry name" value="(Trans)glycosidases"/>
    <property type="match status" value="2"/>
</dbReference>
<feature type="compositionally biased region" description="Polar residues" evidence="12">
    <location>
        <begin position="112"/>
        <end position="127"/>
    </location>
</feature>
<evidence type="ECO:0000256" key="10">
    <source>
        <dbReference type="ARBA" id="ARBA00032238"/>
    </source>
</evidence>
<feature type="signal peptide" evidence="13">
    <location>
        <begin position="1"/>
        <end position="36"/>
    </location>
</feature>
<name>A0ABV8CYA4_9STRE</name>
<evidence type="ECO:0000256" key="2">
    <source>
        <dbReference type="ARBA" id="ARBA00003243"/>
    </source>
</evidence>
<dbReference type="PROSITE" id="PS51170">
    <property type="entry name" value="CW"/>
    <property type="match status" value="1"/>
</dbReference>
<comment type="caution">
    <text evidence="15">The sequence shown here is derived from an EMBL/GenBank/DDBJ whole genome shotgun (WGS) entry which is preliminary data.</text>
</comment>
<dbReference type="Pfam" id="PF19258">
    <property type="entry name" value="KxYKxGKxW_sig"/>
    <property type="match status" value="1"/>
</dbReference>
<reference evidence="16" key="1">
    <citation type="journal article" date="2019" name="Int. J. Syst. Evol. Microbiol.">
        <title>The Global Catalogue of Microorganisms (GCM) 10K type strain sequencing project: providing services to taxonomists for standard genome sequencing and annotation.</title>
        <authorList>
            <consortium name="The Broad Institute Genomics Platform"/>
            <consortium name="The Broad Institute Genome Sequencing Center for Infectious Disease"/>
            <person name="Wu L."/>
            <person name="Ma J."/>
        </authorList>
    </citation>
    <scope>NUCLEOTIDE SEQUENCE [LARGE SCALE GENOMIC DNA]</scope>
    <source>
        <strain evidence="16">CCUG 58728</strain>
    </source>
</reference>
<sequence>MERNLRYKLHKVKKQWVAIGVSTFAAAISVGGQVVAADTVVDTAGINVEHIAETPPSQQEVAAGITTYNNASQEQATTENSAAINVDNGQAQVESDASQVVNDQAQAVEVTTKQPVASEEQSNQAVPQNEAKPGQLETVAGKTYYVDANGQRLKNYSAVVDGKTYYFDVQTGEAKLDLPDTISQNQVADSYQANNQAYSNEASSFETVDNYLTADSWYRPRKVLKNGETWETASEKDYRPILMTWWPDTATKAAYANFWVKEGLISGSYSQNSNARTLDTAVQNIQVAIEKRISQEGNTSWLRDKMSQFVQSQDQWNINSENPTYYPNQDHLQGGALLFVNSQDTSQTNSDYRLLNRNPTYQTGKQAYFKTNYAGYELLLANDVDNSNPIVQAEQLNHFHYLMNWGELVMGDSDANFDGVRIDAVDNVDADLLQIVRDYYKARYGVDKSEKNAIDHLSILEAWSGNDNDYAKDQDNFSLSIDNDQRSAMLSAFAALPNQRSGLSNLTTWGLKNRSSSSASDPIPNYVFIRAHDSEVQTRIAKIIRERLGKTNADGLTNITLNDLDKAFEIYNEDMKATNKQYYPNNLPMAYAWMLQNKDTVTRVYYGDMYTDDGQYMATKTPFYDAIETLLKARIKYVAGGQAASFVRNGNGNSTNNGILTSVRYGKGANSVTDAGNQETRTSGMAVLINNLPNFKANSNVTLNMGAAHKNQAYRPLLLSTTTGIATYLNDSDVNRSQYKYTDSQGRLTFLASELTGVSNTQVSGYLAVWVPVGAADNQDVRIAPSQTVKSDKNIYQQSDALDSQLIYEGFSNFQAFAQTPEQYTNVVIAKNADLFKSWGITQFEMAPQYVSSEDGTFLDSVILNGYAFSDRYDLAMSKNNKYGSKEDLASAIKSLHSAGIKVLADWVPDQMYNLPGKEVVTATRVDQYGNNRSGATINKMPYVVNTRTYGDYQEQYGGAYLEELQRLYPSLFTTKQISTGKTIDPSVKIKNWSAKYFNGTNILGRGAYYVLRDTASKTYLTLSSDKFFLPINLNNTYGSTQNTTGFVSKADGIHYLDVNGKEITNSFKDIDGKLYYFDAKGRMAVGETKIGDATYFFLPSGQALRDGVWYDGTKAYYYDEKGLRSTSKGLVEFTIAGQSKWRYFNGDGSIVIGLVTIDDRTFYFDAYGFQVRGQSVTIDGRILTFDARDGALVQDTPEKPKPKTGWEQLGENKWGYRSEDGSLLTGSQFIDGHYIFFQNDGVQVKGRAVRDDSGVLRFYERDKGYRVSNGWYQTVDKNWVYVRSGQVLTGSHIIDGYHVFFQNDGSQVKGRTVRDNSGVLRFYDRDRGRLSSNGWYSTFDNYWIYVDKYSRVLTGLHRINRQTVYFDNDGIQVKGRAVRDAAGYLRYFEARSGSMVTNRWQDIGDGRWYYFNANGIGDYRW</sequence>
<evidence type="ECO:0000256" key="6">
    <source>
        <dbReference type="ARBA" id="ARBA00022679"/>
    </source>
</evidence>
<dbReference type="Gene3D" id="3.20.20.470">
    <property type="entry name" value="Glucansucrase"/>
    <property type="match status" value="1"/>
</dbReference>
<evidence type="ECO:0000256" key="3">
    <source>
        <dbReference type="ARBA" id="ARBA00009247"/>
    </source>
</evidence>
<dbReference type="Gene3D" id="2.30.30.20">
    <property type="entry name" value="Aspartate carbamoyltransferase regulatory subunit, C-terminal domain"/>
    <property type="match status" value="1"/>
</dbReference>
<protein>
    <recommendedName>
        <fullName evidence="4">dextransucrase</fullName>
        <ecNumber evidence="4">2.4.1.5</ecNumber>
    </recommendedName>
    <alternativeName>
        <fullName evidence="9">Dextransucrase</fullName>
    </alternativeName>
    <alternativeName>
        <fullName evidence="10">Sucrose 6-glucosyltransferase</fullName>
    </alternativeName>
</protein>
<evidence type="ECO:0000256" key="11">
    <source>
        <dbReference type="PROSITE-ProRule" id="PRU00591"/>
    </source>
</evidence>
<evidence type="ECO:0000256" key="8">
    <source>
        <dbReference type="ARBA" id="ARBA00022737"/>
    </source>
</evidence>
<evidence type="ECO:0000256" key="12">
    <source>
        <dbReference type="SAM" id="MobiDB-lite"/>
    </source>
</evidence>
<dbReference type="InterPro" id="IPR017853">
    <property type="entry name" value="GH"/>
</dbReference>
<dbReference type="InterPro" id="IPR018337">
    <property type="entry name" value="Cell_wall/Cho-bd_repeat"/>
</dbReference>
<feature type="domain" description="Glycoside hydrolase family 70 catalytic" evidence="14">
    <location>
        <begin position="241"/>
        <end position="1041"/>
    </location>
</feature>
<comment type="catalytic activity">
    <reaction evidence="1">
        <text>[(1-&gt;6)-alpha-D-glucosyl](n) + sucrose = [(1-&gt;6)-alpha-D-glucosyl](n+1) + D-fructose</text>
        <dbReference type="Rhea" id="RHEA:18825"/>
        <dbReference type="Rhea" id="RHEA-COMP:11144"/>
        <dbReference type="Rhea" id="RHEA-COMP:11145"/>
        <dbReference type="ChEBI" id="CHEBI:17992"/>
        <dbReference type="ChEBI" id="CHEBI:18269"/>
        <dbReference type="ChEBI" id="CHEBI:37721"/>
        <dbReference type="EC" id="2.4.1.5"/>
    </reaction>
</comment>
<keyword evidence="16" id="KW-1185">Reference proteome</keyword>
<evidence type="ECO:0000256" key="4">
    <source>
        <dbReference type="ARBA" id="ARBA00012592"/>
    </source>
</evidence>
<evidence type="ECO:0000256" key="5">
    <source>
        <dbReference type="ARBA" id="ARBA00022676"/>
    </source>
</evidence>
<dbReference type="Gene3D" id="2.30.30.420">
    <property type="entry name" value="glucansucrase"/>
    <property type="match status" value="1"/>
</dbReference>
<keyword evidence="15" id="KW-0378">Hydrolase</keyword>
<keyword evidence="6" id="KW-0808">Transferase</keyword>
<evidence type="ECO:0000256" key="13">
    <source>
        <dbReference type="SAM" id="SignalP"/>
    </source>
</evidence>
<keyword evidence="5" id="KW-0328">Glycosyltransferase</keyword>
<evidence type="ECO:0000313" key="16">
    <source>
        <dbReference type="Proteomes" id="UP001595901"/>
    </source>
</evidence>
<evidence type="ECO:0000256" key="9">
    <source>
        <dbReference type="ARBA" id="ARBA00029911"/>
    </source>
</evidence>
<feature type="region of interest" description="Disordered" evidence="12">
    <location>
        <begin position="112"/>
        <end position="134"/>
    </location>
</feature>
<organism evidence="15 16">
    <name type="scientific">Streptococcus dentapri</name>
    <dbReference type="NCBI Taxonomy" id="573564"/>
    <lineage>
        <taxon>Bacteria</taxon>
        <taxon>Bacillati</taxon>
        <taxon>Bacillota</taxon>
        <taxon>Bacilli</taxon>
        <taxon>Lactobacillales</taxon>
        <taxon>Streptococcaceae</taxon>
        <taxon>Streptococcus</taxon>
    </lineage>
</organism>
<feature type="chain" id="PRO_5045219741" description="dextransucrase" evidence="13">
    <location>
        <begin position="37"/>
        <end position="1422"/>
    </location>
</feature>
<dbReference type="NCBIfam" id="TIGR03715">
    <property type="entry name" value="KxYKxGKxW"/>
    <property type="match status" value="1"/>
</dbReference>
<feature type="repeat" description="Cell wall-binding" evidence="11">
    <location>
        <begin position="1398"/>
        <end position="1418"/>
    </location>
</feature>
<evidence type="ECO:0000256" key="1">
    <source>
        <dbReference type="ARBA" id="ARBA00001152"/>
    </source>
</evidence>
<dbReference type="Pfam" id="PF19127">
    <property type="entry name" value="Choline_bind_3"/>
    <property type="match status" value="4"/>
</dbReference>
<dbReference type="GO" id="GO:0016787">
    <property type="term" value="F:hydrolase activity"/>
    <property type="evidence" value="ECO:0007669"/>
    <property type="project" value="UniProtKB-KW"/>
</dbReference>
<evidence type="ECO:0000259" key="14">
    <source>
        <dbReference type="Pfam" id="PF02324"/>
    </source>
</evidence>
<dbReference type="Gene3D" id="2.10.270.10">
    <property type="entry name" value="Cholin Binding"/>
    <property type="match status" value="5"/>
</dbReference>
<dbReference type="InterPro" id="IPR027636">
    <property type="entry name" value="Glucan-bd_rpt"/>
</dbReference>
<proteinExistence type="inferred from homology"/>
<comment type="function">
    <text evidence="2">Production of extracellular glucans, that are thought to play a key role in the development of the dental plaque because of their ability to adhere to smooth surfaces and mediate the aggregation of bacterial cells and food debris.</text>
</comment>
<evidence type="ECO:0000313" key="15">
    <source>
        <dbReference type="EMBL" id="MFC3931264.1"/>
    </source>
</evidence>
<dbReference type="RefSeq" id="WP_380429021.1">
    <property type="nucleotide sequence ID" value="NZ_JBHSAC010000001.1"/>
</dbReference>
<accession>A0ABV8CYA4</accession>
<comment type="similarity">
    <text evidence="3">Belongs to the glycosyl hydrolase 70 family.</text>
</comment>
<gene>
    <name evidence="15" type="ORF">ACFOSE_00265</name>
</gene>